<protein>
    <submittedName>
        <fullName evidence="3">DUF4282 domain-containing protein</fullName>
    </submittedName>
</protein>
<dbReference type="RefSeq" id="WP_052772610.1">
    <property type="nucleotide sequence ID" value="NZ_CM125969.1"/>
</dbReference>
<feature type="region of interest" description="Disordered" evidence="1">
    <location>
        <begin position="90"/>
        <end position="149"/>
    </location>
</feature>
<sequence length="149" mass="15675">MKALFDLDFRKFVTPSIIKIVYILIMLLLIVSYLAFVIASFRANGAFGFVVLILIGPLFCLIYLVLARAGLESLLAQIRTAENTAELVRLAGGTPPSDQGSFQINPIPPTGPSAPRASGTPGPGATGNQPPAGPNSGNGPETPPNPYKQ</sequence>
<evidence type="ECO:0000256" key="1">
    <source>
        <dbReference type="SAM" id="MobiDB-lite"/>
    </source>
</evidence>
<evidence type="ECO:0000313" key="3">
    <source>
        <dbReference type="EMBL" id="NAZ17164.1"/>
    </source>
</evidence>
<keyword evidence="2" id="KW-0812">Transmembrane</keyword>
<dbReference type="AlphaFoldDB" id="A0A6L9G7I6"/>
<feature type="transmembrane region" description="Helical" evidence="2">
    <location>
        <begin position="47"/>
        <end position="66"/>
    </location>
</feature>
<accession>A0A6L9G7I6</accession>
<proteinExistence type="predicted"/>
<comment type="caution">
    <text evidence="3">The sequence shown here is derived from an EMBL/GenBank/DDBJ whole genome shotgun (WGS) entry which is preliminary data.</text>
</comment>
<keyword evidence="2" id="KW-0472">Membrane</keyword>
<reference evidence="3 4" key="1">
    <citation type="submission" date="2020-01" db="EMBL/GenBank/DDBJ databases">
        <title>Glutamicibacter soli M275.</title>
        <authorList>
            <person name="Meng X."/>
        </authorList>
    </citation>
    <scope>NUCLEOTIDE SEQUENCE [LARGE SCALE GENOMIC DNA]</scope>
    <source>
        <strain evidence="3 4">M275</strain>
    </source>
</reference>
<name>A0A6L9G7I6_9MICC</name>
<dbReference type="Proteomes" id="UP000477543">
    <property type="component" value="Unassembled WGS sequence"/>
</dbReference>
<feature type="transmembrane region" description="Helical" evidence="2">
    <location>
        <begin position="20"/>
        <end position="41"/>
    </location>
</feature>
<organism evidence="3 4">
    <name type="scientific">Glutamicibacter soli</name>
    <dbReference type="NCBI Taxonomy" id="453836"/>
    <lineage>
        <taxon>Bacteria</taxon>
        <taxon>Bacillati</taxon>
        <taxon>Actinomycetota</taxon>
        <taxon>Actinomycetes</taxon>
        <taxon>Micrococcales</taxon>
        <taxon>Micrococcaceae</taxon>
        <taxon>Glutamicibacter</taxon>
    </lineage>
</organism>
<evidence type="ECO:0000313" key="4">
    <source>
        <dbReference type="Proteomes" id="UP000477543"/>
    </source>
</evidence>
<dbReference type="EMBL" id="WYDN01000013">
    <property type="protein sequence ID" value="NAZ17164.1"/>
    <property type="molecule type" value="Genomic_DNA"/>
</dbReference>
<evidence type="ECO:0000256" key="2">
    <source>
        <dbReference type="SAM" id="Phobius"/>
    </source>
</evidence>
<dbReference type="Pfam" id="PF14110">
    <property type="entry name" value="DUF4282"/>
    <property type="match status" value="1"/>
</dbReference>
<keyword evidence="2" id="KW-1133">Transmembrane helix</keyword>
<gene>
    <name evidence="3" type="ORF">GT020_13960</name>
</gene>
<dbReference type="InterPro" id="IPR025557">
    <property type="entry name" value="DUF4282"/>
</dbReference>